<evidence type="ECO:0000313" key="4">
    <source>
        <dbReference type="Proteomes" id="UP001295684"/>
    </source>
</evidence>
<feature type="compositionally biased region" description="Basic and acidic residues" evidence="2">
    <location>
        <begin position="418"/>
        <end position="427"/>
    </location>
</feature>
<reference evidence="3" key="1">
    <citation type="submission" date="2023-07" db="EMBL/GenBank/DDBJ databases">
        <authorList>
            <consortium name="AG Swart"/>
            <person name="Singh M."/>
            <person name="Singh A."/>
            <person name="Seah K."/>
            <person name="Emmerich C."/>
        </authorList>
    </citation>
    <scope>NUCLEOTIDE SEQUENCE</scope>
    <source>
        <strain evidence="3">DP1</strain>
    </source>
</reference>
<keyword evidence="1" id="KW-0175">Coiled coil</keyword>
<feature type="coiled-coil region" evidence="1">
    <location>
        <begin position="292"/>
        <end position="349"/>
    </location>
</feature>
<feature type="region of interest" description="Disordered" evidence="2">
    <location>
        <begin position="386"/>
        <end position="456"/>
    </location>
</feature>
<evidence type="ECO:0000256" key="1">
    <source>
        <dbReference type="SAM" id="Coils"/>
    </source>
</evidence>
<sequence length="787" mass="90695">MDKSFSENPEGDFSTAALIESNKAEIEKTMNGFDLENKMRDAVKNLVEPFLQRETYLCNEVELMKIKVEKHESKIIGFEALTDKVRYLERMNTSVQNKFQIIDGTMFQQNEKNNTKFEDQLLLNTKQTDKTKALENLVAELAEKIDNRRKDHDAVSKKLIMMRSNLNEDIVKSNIETRKLIDQMKLRVDLLSNDKDSLSFHLNNQKSVLSEINSQSERVRQEMLHYKSLLDPIISSAMTKNDFEKKTSDIRMDMKYLVDQMTRFHRNIDKINSEHKEKLQDGLFDSLHEKLLIEISNKFVQAKADAQRTQEEQFEQAAKMIQSNADEHKKELNKLKDIIQKEIEAHIEKSMDYARRNFMFDSEDEDGLASQKISQDRGRLKRMALKKESDFDKQSQSALSAFSSESDEEEIKSSVKVMDSEKHDKSEISTVRMHPTPVRYGGKPENPSLSHNESLKSHTCNSYENRKTSHDFVIKSTLANCVAQISTLNSKISQIMEKHRKTRLIVSKIARKIECDDRLSKKIEKFPEELKSVVASESATPCGSSPRELPPKQEVAPTEGVITDMMAQLSASIAQSEENCISIATKYTDKMKILMEELQMNIDELKLDFDHWKKSKYKDRKEVRILMEKMKEELIEKLGRKSTVDVSLSPFSKSIVDAQDVREIFVHNARSQERSLGAFGTSSICTGEDKNLKTVTARGNLFEAIKKGLPNKSIKEPILTLRKYKLRSTVRNANSQERSQVSDMIKLKRAPAFQQKLKPHEWMNKTFAPKTVIGFSTEKNSSRNEHF</sequence>
<gene>
    <name evidence="3" type="ORF">ECRASSUSDP1_LOCUS25600</name>
</gene>
<dbReference type="Proteomes" id="UP001295684">
    <property type="component" value="Unassembled WGS sequence"/>
</dbReference>
<dbReference type="AlphaFoldDB" id="A0AAD2D938"/>
<proteinExistence type="predicted"/>
<evidence type="ECO:0000313" key="3">
    <source>
        <dbReference type="EMBL" id="CAI2384080.1"/>
    </source>
</evidence>
<protein>
    <submittedName>
        <fullName evidence="3">Uncharacterized protein</fullName>
    </submittedName>
</protein>
<feature type="compositionally biased region" description="Polar residues" evidence="2">
    <location>
        <begin position="447"/>
        <end position="456"/>
    </location>
</feature>
<organism evidence="3 4">
    <name type="scientific">Euplotes crassus</name>
    <dbReference type="NCBI Taxonomy" id="5936"/>
    <lineage>
        <taxon>Eukaryota</taxon>
        <taxon>Sar</taxon>
        <taxon>Alveolata</taxon>
        <taxon>Ciliophora</taxon>
        <taxon>Intramacronucleata</taxon>
        <taxon>Spirotrichea</taxon>
        <taxon>Hypotrichia</taxon>
        <taxon>Euplotida</taxon>
        <taxon>Euplotidae</taxon>
        <taxon>Moneuplotes</taxon>
    </lineage>
</organism>
<name>A0AAD2D938_EUPCR</name>
<feature type="compositionally biased region" description="Low complexity" evidence="2">
    <location>
        <begin position="394"/>
        <end position="404"/>
    </location>
</feature>
<comment type="caution">
    <text evidence="3">The sequence shown here is derived from an EMBL/GenBank/DDBJ whole genome shotgun (WGS) entry which is preliminary data.</text>
</comment>
<evidence type="ECO:0000256" key="2">
    <source>
        <dbReference type="SAM" id="MobiDB-lite"/>
    </source>
</evidence>
<accession>A0AAD2D938</accession>
<keyword evidence="4" id="KW-1185">Reference proteome</keyword>
<feature type="coiled-coil region" evidence="1">
    <location>
        <begin position="588"/>
        <end position="615"/>
    </location>
</feature>
<dbReference type="EMBL" id="CAMPGE010026392">
    <property type="protein sequence ID" value="CAI2384080.1"/>
    <property type="molecule type" value="Genomic_DNA"/>
</dbReference>